<feature type="region of interest" description="Disordered" evidence="1">
    <location>
        <begin position="36"/>
        <end position="99"/>
    </location>
</feature>
<reference evidence="2 3" key="1">
    <citation type="journal article" date="2019" name="New Phytol.">
        <title>Comparative genomics reveals unique wood-decay strategies and fruiting body development in the Schizophyllaceae.</title>
        <authorList>
            <person name="Almasi E."/>
            <person name="Sahu N."/>
            <person name="Krizsan K."/>
            <person name="Balint B."/>
            <person name="Kovacs G.M."/>
            <person name="Kiss B."/>
            <person name="Cseklye J."/>
            <person name="Drula E."/>
            <person name="Henrissat B."/>
            <person name="Nagy I."/>
            <person name="Chovatia M."/>
            <person name="Adam C."/>
            <person name="LaButti K."/>
            <person name="Lipzen A."/>
            <person name="Riley R."/>
            <person name="Grigoriev I.V."/>
            <person name="Nagy L.G."/>
        </authorList>
    </citation>
    <scope>NUCLEOTIDE SEQUENCE [LARGE SCALE GENOMIC DNA]</scope>
    <source>
        <strain evidence="2 3">NL-1724</strain>
    </source>
</reference>
<proteinExistence type="predicted"/>
<dbReference type="Proteomes" id="UP000320762">
    <property type="component" value="Unassembled WGS sequence"/>
</dbReference>
<accession>A0A550CB80</accession>
<dbReference type="AlphaFoldDB" id="A0A550CB80"/>
<organism evidence="2 3">
    <name type="scientific">Schizophyllum amplum</name>
    <dbReference type="NCBI Taxonomy" id="97359"/>
    <lineage>
        <taxon>Eukaryota</taxon>
        <taxon>Fungi</taxon>
        <taxon>Dikarya</taxon>
        <taxon>Basidiomycota</taxon>
        <taxon>Agaricomycotina</taxon>
        <taxon>Agaricomycetes</taxon>
        <taxon>Agaricomycetidae</taxon>
        <taxon>Agaricales</taxon>
        <taxon>Schizophyllaceae</taxon>
        <taxon>Schizophyllum</taxon>
    </lineage>
</organism>
<keyword evidence="3" id="KW-1185">Reference proteome</keyword>
<protein>
    <submittedName>
        <fullName evidence="2">Uncharacterized protein</fullName>
    </submittedName>
</protein>
<feature type="non-terminal residue" evidence="2">
    <location>
        <position position="1"/>
    </location>
</feature>
<sequence>MGGIVSKNLFRKNWNTWRVSFGRATHTLGILRKTTHDSVRSSVVRARAQASIPGPARPSKARPEPSPPAGLGRAQAQARDGRDPEPEASALGSGSDYSL</sequence>
<gene>
    <name evidence="2" type="ORF">BD626DRAFT_499371</name>
</gene>
<dbReference type="EMBL" id="VDMD01000014">
    <property type="protein sequence ID" value="TRM61956.1"/>
    <property type="molecule type" value="Genomic_DNA"/>
</dbReference>
<evidence type="ECO:0000313" key="3">
    <source>
        <dbReference type="Proteomes" id="UP000320762"/>
    </source>
</evidence>
<name>A0A550CB80_9AGAR</name>
<evidence type="ECO:0000313" key="2">
    <source>
        <dbReference type="EMBL" id="TRM61956.1"/>
    </source>
</evidence>
<evidence type="ECO:0000256" key="1">
    <source>
        <dbReference type="SAM" id="MobiDB-lite"/>
    </source>
</evidence>
<comment type="caution">
    <text evidence="2">The sequence shown here is derived from an EMBL/GenBank/DDBJ whole genome shotgun (WGS) entry which is preliminary data.</text>
</comment>